<dbReference type="WBParaSite" id="ACOC_0000965901-mRNA-1">
    <property type="protein sequence ID" value="ACOC_0000965901-mRNA-1"/>
    <property type="gene ID" value="ACOC_0000965901"/>
</dbReference>
<evidence type="ECO:0000313" key="3">
    <source>
        <dbReference type="EMBL" id="VDM61245.1"/>
    </source>
</evidence>
<feature type="region of interest" description="Disordered" evidence="1">
    <location>
        <begin position="261"/>
        <end position="349"/>
    </location>
</feature>
<dbReference type="Proteomes" id="UP000267027">
    <property type="component" value="Unassembled WGS sequence"/>
</dbReference>
<evidence type="ECO:0000313" key="5">
    <source>
        <dbReference type="WBParaSite" id="ACOC_0000965901-mRNA-1"/>
    </source>
</evidence>
<proteinExistence type="predicted"/>
<reference evidence="3 4" key="2">
    <citation type="submission" date="2018-11" db="EMBL/GenBank/DDBJ databases">
        <authorList>
            <consortium name="Pathogen Informatics"/>
        </authorList>
    </citation>
    <scope>NUCLEOTIDE SEQUENCE [LARGE SCALE GENOMIC DNA]</scope>
    <source>
        <strain evidence="3 4">Costa Rica</strain>
    </source>
</reference>
<feature type="compositionally biased region" description="Gly residues" evidence="1">
    <location>
        <begin position="280"/>
        <end position="349"/>
    </location>
</feature>
<dbReference type="AlphaFoldDB" id="A0A0R3PUQ0"/>
<name>A0A0R3PUQ0_ANGCS</name>
<sequence>MLRTLFVITMIAVMVDYAQQQFVGGPGVHLISVQLSSMAFKRVGSDSARECEFDHVFELVLCVQRKRPPNFSEDFLERLPVHNNSQGSSTVISTMNDMLPPGRSLVLTLITERKWLGNNALAGIPFDHRKLVFKFSVCPLLSLAIRSDQMLRTLFLTTMIGVMLSYSQPPFGGGPDFYVILLHTSHTDSFHFYATATSGHSCEHVRKHLADLISGPTSFQYNGAACAIEDGLVSKYTIEVYYKLYVNGPAREFIEIHRPQIPNWTGNNRGPGNPWQSGPGSQGGPWQGGQGRPWQGGQGGPWQGGQGGSGQGGQAGPWHGGQGGPWQGGQAGPWHGGQSGPWQGGGPGT</sequence>
<keyword evidence="2" id="KW-0732">Signal</keyword>
<dbReference type="EMBL" id="UYYA01004332">
    <property type="protein sequence ID" value="VDM61245.1"/>
    <property type="molecule type" value="Genomic_DNA"/>
</dbReference>
<evidence type="ECO:0000256" key="2">
    <source>
        <dbReference type="SAM" id="SignalP"/>
    </source>
</evidence>
<accession>A0A0R3PUQ0</accession>
<protein>
    <submittedName>
        <fullName evidence="3 5">Uncharacterized protein</fullName>
    </submittedName>
</protein>
<dbReference type="OMA" id="GQAGPWH"/>
<reference evidence="5" key="1">
    <citation type="submission" date="2016-04" db="UniProtKB">
        <authorList>
            <consortium name="WormBaseParasite"/>
        </authorList>
    </citation>
    <scope>IDENTIFICATION</scope>
</reference>
<organism evidence="5">
    <name type="scientific">Angiostrongylus costaricensis</name>
    <name type="common">Nematode worm</name>
    <dbReference type="NCBI Taxonomy" id="334426"/>
    <lineage>
        <taxon>Eukaryota</taxon>
        <taxon>Metazoa</taxon>
        <taxon>Ecdysozoa</taxon>
        <taxon>Nematoda</taxon>
        <taxon>Chromadorea</taxon>
        <taxon>Rhabditida</taxon>
        <taxon>Rhabditina</taxon>
        <taxon>Rhabditomorpha</taxon>
        <taxon>Strongyloidea</taxon>
        <taxon>Metastrongylidae</taxon>
        <taxon>Angiostrongylus</taxon>
    </lineage>
</organism>
<feature type="compositionally biased region" description="Low complexity" evidence="1">
    <location>
        <begin position="270"/>
        <end position="279"/>
    </location>
</feature>
<keyword evidence="4" id="KW-1185">Reference proteome</keyword>
<evidence type="ECO:0000256" key="1">
    <source>
        <dbReference type="SAM" id="MobiDB-lite"/>
    </source>
</evidence>
<feature type="signal peptide" evidence="2">
    <location>
        <begin position="1"/>
        <end position="20"/>
    </location>
</feature>
<feature type="chain" id="PRO_5043130328" evidence="2">
    <location>
        <begin position="21"/>
        <end position="349"/>
    </location>
</feature>
<evidence type="ECO:0000313" key="4">
    <source>
        <dbReference type="Proteomes" id="UP000267027"/>
    </source>
</evidence>
<gene>
    <name evidence="3" type="ORF">ACOC_LOCUS9660</name>
</gene>